<dbReference type="SUPFAM" id="SSF51366">
    <property type="entry name" value="Ribulose-phoshate binding barrel"/>
    <property type="match status" value="1"/>
</dbReference>
<comment type="caution">
    <text evidence="11">The sequence shown here is derived from an EMBL/GenBank/DDBJ whole genome shotgun (WGS) entry which is preliminary data.</text>
</comment>
<keyword evidence="8 9" id="KW-0413">Isomerase</keyword>
<sequence>MTRPRRPSPPTASTSAARTTTRIWACRSRCRRWTRRSDPRSHDRQSGSMNARTRIKICGLTREADVDAAVAAGADAIGFVLYAKSPRAVSAQRAAELARRLPPFVMPVLLFVNATPALIQQGVAAVPQALLQFHGDESPQDCQAPGRPWIRAARMDDGFDLLHFASRQSGASAILLDAHVDGYGGGGKAFDWSLIPVDVPLPVVLSGGLHAANVIDGITRVRPWAVDVSSGVEEAGHKGLKDAGRMREFCAAVREADARIAAAG</sequence>
<dbReference type="NCBIfam" id="NF002298">
    <property type="entry name" value="PRK01222.1-4"/>
    <property type="match status" value="1"/>
</dbReference>
<organism evidence="11 12">
    <name type="scientific">Pseudaquabacterium rugosum</name>
    <dbReference type="NCBI Taxonomy" id="2984194"/>
    <lineage>
        <taxon>Bacteria</taxon>
        <taxon>Pseudomonadati</taxon>
        <taxon>Pseudomonadota</taxon>
        <taxon>Betaproteobacteria</taxon>
        <taxon>Burkholderiales</taxon>
        <taxon>Sphaerotilaceae</taxon>
        <taxon>Pseudaquabacterium</taxon>
    </lineage>
</organism>
<evidence type="ECO:0000313" key="11">
    <source>
        <dbReference type="EMBL" id="MEK8027823.1"/>
    </source>
</evidence>
<feature type="domain" description="N-(5'phosphoribosyl) anthranilate isomerase (PRAI)" evidence="10">
    <location>
        <begin position="55"/>
        <end position="250"/>
    </location>
</feature>
<dbReference type="GO" id="GO:0004640">
    <property type="term" value="F:phosphoribosylanthranilate isomerase activity"/>
    <property type="evidence" value="ECO:0007669"/>
    <property type="project" value="UniProtKB-EC"/>
</dbReference>
<evidence type="ECO:0000256" key="2">
    <source>
        <dbReference type="ARBA" id="ARBA00004664"/>
    </source>
</evidence>
<comment type="catalytic activity">
    <reaction evidence="1 9">
        <text>N-(5-phospho-beta-D-ribosyl)anthranilate = 1-(2-carboxyphenylamino)-1-deoxy-D-ribulose 5-phosphate</text>
        <dbReference type="Rhea" id="RHEA:21540"/>
        <dbReference type="ChEBI" id="CHEBI:18277"/>
        <dbReference type="ChEBI" id="CHEBI:58613"/>
        <dbReference type="EC" id="5.3.1.24"/>
    </reaction>
</comment>
<evidence type="ECO:0000256" key="6">
    <source>
        <dbReference type="ARBA" id="ARBA00022822"/>
    </source>
</evidence>
<name>A0ABU9BH04_9BURK</name>
<proteinExistence type="inferred from homology"/>
<gene>
    <name evidence="9" type="primary">trpF</name>
    <name evidence="11" type="ORF">AACH11_17815</name>
</gene>
<keyword evidence="12" id="KW-1185">Reference proteome</keyword>
<dbReference type="Pfam" id="PF00697">
    <property type="entry name" value="PRAI"/>
    <property type="match status" value="1"/>
</dbReference>
<dbReference type="InterPro" id="IPR044643">
    <property type="entry name" value="TrpF_fam"/>
</dbReference>
<evidence type="ECO:0000259" key="10">
    <source>
        <dbReference type="Pfam" id="PF00697"/>
    </source>
</evidence>
<comment type="pathway">
    <text evidence="2 9">Amino-acid biosynthesis; L-tryptophan biosynthesis; L-tryptophan from chorismate: step 3/5.</text>
</comment>
<dbReference type="Proteomes" id="UP001368500">
    <property type="component" value="Unassembled WGS sequence"/>
</dbReference>
<evidence type="ECO:0000313" key="12">
    <source>
        <dbReference type="Proteomes" id="UP001368500"/>
    </source>
</evidence>
<dbReference type="PANTHER" id="PTHR42894">
    <property type="entry name" value="N-(5'-PHOSPHORIBOSYL)ANTHRANILATE ISOMERASE"/>
    <property type="match status" value="1"/>
</dbReference>
<comment type="similarity">
    <text evidence="9">Belongs to the TrpF family.</text>
</comment>
<evidence type="ECO:0000256" key="7">
    <source>
        <dbReference type="ARBA" id="ARBA00023141"/>
    </source>
</evidence>
<dbReference type="EC" id="5.3.1.24" evidence="3 9"/>
<evidence type="ECO:0000256" key="5">
    <source>
        <dbReference type="ARBA" id="ARBA00022605"/>
    </source>
</evidence>
<keyword evidence="5 9" id="KW-0028">Amino-acid biosynthesis</keyword>
<evidence type="ECO:0000256" key="9">
    <source>
        <dbReference type="HAMAP-Rule" id="MF_00135"/>
    </source>
</evidence>
<evidence type="ECO:0000256" key="1">
    <source>
        <dbReference type="ARBA" id="ARBA00001164"/>
    </source>
</evidence>
<keyword evidence="7 9" id="KW-0057">Aromatic amino acid biosynthesis</keyword>
<evidence type="ECO:0000256" key="3">
    <source>
        <dbReference type="ARBA" id="ARBA00012572"/>
    </source>
</evidence>
<accession>A0ABU9BH04</accession>
<dbReference type="EMBL" id="JBBUTF010000017">
    <property type="protein sequence ID" value="MEK8027823.1"/>
    <property type="molecule type" value="Genomic_DNA"/>
</dbReference>
<dbReference type="HAMAP" id="MF_00135">
    <property type="entry name" value="PRAI"/>
    <property type="match status" value="1"/>
</dbReference>
<evidence type="ECO:0000256" key="8">
    <source>
        <dbReference type="ARBA" id="ARBA00023235"/>
    </source>
</evidence>
<dbReference type="InterPro" id="IPR011060">
    <property type="entry name" value="RibuloseP-bd_barrel"/>
</dbReference>
<evidence type="ECO:0000256" key="4">
    <source>
        <dbReference type="ARBA" id="ARBA00022272"/>
    </source>
</evidence>
<dbReference type="InterPro" id="IPR001240">
    <property type="entry name" value="PRAI_dom"/>
</dbReference>
<reference evidence="11 12" key="1">
    <citation type="submission" date="2024-04" db="EMBL/GenBank/DDBJ databases">
        <title>Novel species of the genus Ideonella isolated from streams.</title>
        <authorList>
            <person name="Lu H."/>
        </authorList>
    </citation>
    <scope>NUCLEOTIDE SEQUENCE [LARGE SCALE GENOMIC DNA]</scope>
    <source>
        <strain evidence="11 12">BYS139W</strain>
    </source>
</reference>
<dbReference type="CDD" id="cd00405">
    <property type="entry name" value="PRAI"/>
    <property type="match status" value="1"/>
</dbReference>
<protein>
    <recommendedName>
        <fullName evidence="4 9">N-(5'-phosphoribosyl)anthranilate isomerase</fullName>
        <shortName evidence="9">PRAI</shortName>
        <ecNumber evidence="3 9">5.3.1.24</ecNumber>
    </recommendedName>
</protein>
<dbReference type="InterPro" id="IPR013785">
    <property type="entry name" value="Aldolase_TIM"/>
</dbReference>
<dbReference type="Gene3D" id="3.20.20.70">
    <property type="entry name" value="Aldolase class I"/>
    <property type="match status" value="1"/>
</dbReference>
<dbReference type="PANTHER" id="PTHR42894:SF1">
    <property type="entry name" value="N-(5'-PHOSPHORIBOSYL)ANTHRANILATE ISOMERASE"/>
    <property type="match status" value="1"/>
</dbReference>
<dbReference type="NCBIfam" id="NF002299">
    <property type="entry name" value="PRK01222.1-6"/>
    <property type="match status" value="1"/>
</dbReference>
<keyword evidence="6 9" id="KW-0822">Tryptophan biosynthesis</keyword>